<sequence length="759" mass="85742">MPPRARGTQRGADTIRILVATDSHVGYNERDAHRQDDSWKTFDEVMSLAKEHDVDMVLHAGDLFHENKPSRKSMYHVMRSIRQNCLGEKPCELEMLSDASENFGGIFDHVNYEDEDINIAIPVFAIHGNHDDPSGEGSFSPLDLLQASGLVNYFGRTPEVDKIAVKPVLLQKGRTKLALYGLSNVRDERLFHTWRDGNVKFFQPGTQKDEWFNLMSVHQNHHAHTPTSYLPENFLPDFMDLVVWGHEHECLIDPRYNPEMGFHVMQPGSSVATSLMPGEAVPKHVAILSITGKEFQSESIRLKTVRPFIMKEIVLAEEKEIKEKELWRTSDNRAKITQYLNQIVEDLIEEAKREWLELQDDRDESDEIEVPRPLVRLRVEYTAPQPGEFNVENPQRFSNRFMDRVANVNDIVQFHRKKKAPTRTLKNNAEMPDEKVMQEITLSTVGVDKLVKEFLTAQTLTILPQNSFGDAVSQFVNKDDKHAMEQFVNESLNNQLKHLMEANEVEESEIANEMEQYRSQLEDLFASGQLKKTRKSKTKPRPFGWDSEEDGPWNDQPGALIRSDDEAEKDGDKDLGSIPTRKPAARGRAKATGTTRQTAATKKAAPAAKATRGKRKVVEEEEDEDEDGDAIMISDDDEESAEDLFVKPAKKAPAKKAAPAAKAPARAKSPVKKTPAPTRTKASASSKQTTLNFSQPSIQRSQPTRATASRSKKAAEPVSDFSKQKQTIHTDSPLQSDDEISDDDDAFEPTPTTRATRRR</sequence>
<feature type="compositionally biased region" description="Acidic residues" evidence="19">
    <location>
        <begin position="736"/>
        <end position="747"/>
    </location>
</feature>
<evidence type="ECO:0000256" key="3">
    <source>
        <dbReference type="ARBA" id="ARBA00004286"/>
    </source>
</evidence>
<name>A0ABR3RJR6_9PLEO</name>
<keyword evidence="18" id="KW-0175">Coiled coil</keyword>
<comment type="subcellular location">
    <subcellularLocation>
        <location evidence="3">Chromosome</location>
    </subcellularLocation>
    <subcellularLocation>
        <location evidence="2 16">Nucleus</location>
    </subcellularLocation>
</comment>
<evidence type="ECO:0000256" key="12">
    <source>
        <dbReference type="ARBA" id="ARBA00023204"/>
    </source>
</evidence>
<reference evidence="21 22" key="1">
    <citation type="submission" date="2024-02" db="EMBL/GenBank/DDBJ databases">
        <title>De novo assembly and annotation of 12 fungi associated with fruit tree decline syndrome in Ontario, Canada.</title>
        <authorList>
            <person name="Sulman M."/>
            <person name="Ellouze W."/>
            <person name="Ilyukhin E."/>
        </authorList>
    </citation>
    <scope>NUCLEOTIDE SEQUENCE [LARGE SCALE GENOMIC DNA]</scope>
    <source>
        <strain evidence="21 22">M97-236</strain>
    </source>
</reference>
<keyword evidence="8 16" id="KW-0255">Endonuclease</keyword>
<dbReference type="EMBL" id="JAKIXB020000010">
    <property type="protein sequence ID" value="KAL1604686.1"/>
    <property type="molecule type" value="Genomic_DNA"/>
</dbReference>
<dbReference type="SMART" id="SM01347">
    <property type="entry name" value="Mre11_DNA_bind"/>
    <property type="match status" value="1"/>
</dbReference>
<keyword evidence="5" id="KW-0158">Chromosome</keyword>
<evidence type="ECO:0000256" key="15">
    <source>
        <dbReference type="ARBA" id="ARBA00023254"/>
    </source>
</evidence>
<keyword evidence="9 16" id="KW-0227">DNA damage</keyword>
<dbReference type="InterPro" id="IPR029052">
    <property type="entry name" value="Metallo-depent_PP-like"/>
</dbReference>
<feature type="compositionally biased region" description="Low complexity" evidence="19">
    <location>
        <begin position="590"/>
        <end position="610"/>
    </location>
</feature>
<feature type="compositionally biased region" description="Low complexity" evidence="19">
    <location>
        <begin position="655"/>
        <end position="668"/>
    </location>
</feature>
<keyword evidence="14 16" id="KW-0539">Nucleus</keyword>
<evidence type="ECO:0000256" key="7">
    <source>
        <dbReference type="ARBA" id="ARBA00022723"/>
    </source>
</evidence>
<keyword evidence="11 16" id="KW-0269">Exonuclease</keyword>
<dbReference type="InterPro" id="IPR003701">
    <property type="entry name" value="Mre11"/>
</dbReference>
<keyword evidence="6 16" id="KW-0540">Nuclease</keyword>
<protein>
    <recommendedName>
        <fullName evidence="16">Double-strand break repair protein</fullName>
    </recommendedName>
</protein>
<evidence type="ECO:0000256" key="2">
    <source>
        <dbReference type="ARBA" id="ARBA00004123"/>
    </source>
</evidence>
<dbReference type="InterPro" id="IPR038487">
    <property type="entry name" value="Mre11_capping_dom"/>
</dbReference>
<evidence type="ECO:0000256" key="14">
    <source>
        <dbReference type="ARBA" id="ARBA00023242"/>
    </source>
</evidence>
<evidence type="ECO:0000256" key="19">
    <source>
        <dbReference type="SAM" id="MobiDB-lite"/>
    </source>
</evidence>
<dbReference type="PANTHER" id="PTHR10139">
    <property type="entry name" value="DOUBLE-STRAND BREAK REPAIR PROTEIN MRE11"/>
    <property type="match status" value="1"/>
</dbReference>
<keyword evidence="7" id="KW-0479">Metal-binding</keyword>
<organism evidence="21 22">
    <name type="scientific">Nothophoma quercina</name>
    <dbReference type="NCBI Taxonomy" id="749835"/>
    <lineage>
        <taxon>Eukaryota</taxon>
        <taxon>Fungi</taxon>
        <taxon>Dikarya</taxon>
        <taxon>Ascomycota</taxon>
        <taxon>Pezizomycotina</taxon>
        <taxon>Dothideomycetes</taxon>
        <taxon>Pleosporomycetidae</taxon>
        <taxon>Pleosporales</taxon>
        <taxon>Pleosporineae</taxon>
        <taxon>Didymellaceae</taxon>
        <taxon>Nothophoma</taxon>
    </lineage>
</organism>
<dbReference type="InterPro" id="IPR007281">
    <property type="entry name" value="Mre11_DNA-bd"/>
</dbReference>
<comment type="caution">
    <text evidence="21">The sequence shown here is derived from an EMBL/GenBank/DDBJ whole genome shotgun (WGS) entry which is preliminary data.</text>
</comment>
<evidence type="ECO:0000256" key="1">
    <source>
        <dbReference type="ARBA" id="ARBA00001936"/>
    </source>
</evidence>
<keyword evidence="15 16" id="KW-0469">Meiosis</keyword>
<feature type="compositionally biased region" description="Polar residues" evidence="19">
    <location>
        <begin position="680"/>
        <end position="709"/>
    </location>
</feature>
<dbReference type="PIRSF" id="PIRSF000882">
    <property type="entry name" value="DSB_repair_MRE11"/>
    <property type="match status" value="1"/>
</dbReference>
<evidence type="ECO:0000256" key="10">
    <source>
        <dbReference type="ARBA" id="ARBA00022801"/>
    </source>
</evidence>
<feature type="coiled-coil region" evidence="18">
    <location>
        <begin position="489"/>
        <end position="516"/>
    </location>
</feature>
<dbReference type="CDD" id="cd00840">
    <property type="entry name" value="MPP_Mre11_N"/>
    <property type="match status" value="1"/>
</dbReference>
<feature type="region of interest" description="Disordered" evidence="19">
    <location>
        <begin position="528"/>
        <end position="759"/>
    </location>
</feature>
<dbReference type="Gene3D" id="3.30.110.110">
    <property type="entry name" value="Mre11, capping domain"/>
    <property type="match status" value="1"/>
</dbReference>
<evidence type="ECO:0000256" key="17">
    <source>
        <dbReference type="RuleBase" id="RU003447"/>
    </source>
</evidence>
<evidence type="ECO:0000256" key="16">
    <source>
        <dbReference type="PIRNR" id="PIRNR000882"/>
    </source>
</evidence>
<dbReference type="Proteomes" id="UP001521222">
    <property type="component" value="Unassembled WGS sequence"/>
</dbReference>
<keyword evidence="13 16" id="KW-0464">Manganese</keyword>
<keyword evidence="12 16" id="KW-0234">DNA repair</keyword>
<dbReference type="Gene3D" id="3.60.21.10">
    <property type="match status" value="1"/>
</dbReference>
<evidence type="ECO:0000313" key="22">
    <source>
        <dbReference type="Proteomes" id="UP001521222"/>
    </source>
</evidence>
<feature type="compositionally biased region" description="Polar residues" evidence="19">
    <location>
        <begin position="724"/>
        <end position="735"/>
    </location>
</feature>
<evidence type="ECO:0000256" key="18">
    <source>
        <dbReference type="SAM" id="Coils"/>
    </source>
</evidence>
<keyword evidence="22" id="KW-1185">Reference proteome</keyword>
<comment type="function">
    <text evidence="16">Core component of the MRN complex, which plays a central role in double-strand break (DSB) repair, DNA recombination, maintenance of telomere integrity and meiosis. The MRN complex is involved in the repair of DNA double-strand breaks (DSBs) via homologous recombination (HR), an error-free mechanism which primarily occurs during S and G2 phases. The complex (1) mediates the end resection of damaged DNA, which generates proper single-stranded DNA, a key initial steps in HR, and is (2) required for the recruitment of other repair factors and efficient activation of ATM and ATR upon DNA damage. Within the MRN complex, MRE11 possesses both single-strand endonuclease activity and double-strand-specific 3'-5' exonuclease activity. MRE11 first endonucleolytically cleaves the 5' strand at DNA DSB ends to prevent non-homologous end joining (NHEJ) and licence HR. It then generates a single-stranded DNA gap via 3' to 5' exonucleolytic degradation, which is required for single-strand invasion and recombination.</text>
</comment>
<evidence type="ECO:0000256" key="6">
    <source>
        <dbReference type="ARBA" id="ARBA00022722"/>
    </source>
</evidence>
<dbReference type="NCBIfam" id="TIGR00583">
    <property type="entry name" value="mre11"/>
    <property type="match status" value="1"/>
</dbReference>
<comment type="similarity">
    <text evidence="4 16 17">Belongs to the MRE11/RAD32 family.</text>
</comment>
<evidence type="ECO:0000256" key="9">
    <source>
        <dbReference type="ARBA" id="ARBA00022763"/>
    </source>
</evidence>
<dbReference type="InterPro" id="IPR041796">
    <property type="entry name" value="Mre11_N"/>
</dbReference>
<comment type="cofactor">
    <cofactor evidence="1 16">
        <name>Mn(2+)</name>
        <dbReference type="ChEBI" id="CHEBI:29035"/>
    </cofactor>
</comment>
<evidence type="ECO:0000259" key="20">
    <source>
        <dbReference type="SMART" id="SM01347"/>
    </source>
</evidence>
<feature type="compositionally biased region" description="Low complexity" evidence="19">
    <location>
        <begin position="749"/>
        <end position="759"/>
    </location>
</feature>
<proteinExistence type="inferred from homology"/>
<dbReference type="Pfam" id="PF04152">
    <property type="entry name" value="Mre11_DNA_bind"/>
    <property type="match status" value="1"/>
</dbReference>
<gene>
    <name evidence="21" type="primary">MRE11_2</name>
    <name evidence="21" type="ORF">SLS59_003881</name>
</gene>
<feature type="compositionally biased region" description="Basic residues" evidence="19">
    <location>
        <begin position="531"/>
        <end position="540"/>
    </location>
</feature>
<accession>A0ABR3RJR6</accession>
<dbReference type="SUPFAM" id="SSF56300">
    <property type="entry name" value="Metallo-dependent phosphatases"/>
    <property type="match status" value="1"/>
</dbReference>
<dbReference type="Pfam" id="PF00149">
    <property type="entry name" value="Metallophos"/>
    <property type="match status" value="1"/>
</dbReference>
<evidence type="ECO:0000313" key="21">
    <source>
        <dbReference type="EMBL" id="KAL1604686.1"/>
    </source>
</evidence>
<evidence type="ECO:0000256" key="4">
    <source>
        <dbReference type="ARBA" id="ARBA00009028"/>
    </source>
</evidence>
<dbReference type="InterPro" id="IPR004843">
    <property type="entry name" value="Calcineurin-like_PHP"/>
</dbReference>
<feature type="compositionally biased region" description="Acidic residues" evidence="19">
    <location>
        <begin position="619"/>
        <end position="642"/>
    </location>
</feature>
<evidence type="ECO:0000256" key="13">
    <source>
        <dbReference type="ARBA" id="ARBA00023211"/>
    </source>
</evidence>
<evidence type="ECO:0000256" key="11">
    <source>
        <dbReference type="ARBA" id="ARBA00022839"/>
    </source>
</evidence>
<evidence type="ECO:0000256" key="8">
    <source>
        <dbReference type="ARBA" id="ARBA00022759"/>
    </source>
</evidence>
<dbReference type="PANTHER" id="PTHR10139:SF1">
    <property type="entry name" value="DOUBLE-STRAND BREAK REPAIR PROTEIN MRE11"/>
    <property type="match status" value="1"/>
</dbReference>
<feature type="domain" description="Mre11 DNA-binding" evidence="20">
    <location>
        <begin position="295"/>
        <end position="475"/>
    </location>
</feature>
<keyword evidence="10 16" id="KW-0378">Hydrolase</keyword>
<evidence type="ECO:0000256" key="5">
    <source>
        <dbReference type="ARBA" id="ARBA00022454"/>
    </source>
</evidence>